<evidence type="ECO:0000256" key="1">
    <source>
        <dbReference type="SAM" id="SignalP"/>
    </source>
</evidence>
<reference evidence="3" key="1">
    <citation type="submission" date="2025-08" db="UniProtKB">
        <authorList>
            <consortium name="RefSeq"/>
        </authorList>
    </citation>
    <scope>IDENTIFICATION</scope>
    <source>
        <tissue evidence="3">Muscle</tissue>
    </source>
</reference>
<dbReference type="Proteomes" id="UP000694941">
    <property type="component" value="Unplaced"/>
</dbReference>
<keyword evidence="2" id="KW-1185">Reference proteome</keyword>
<proteinExistence type="predicted"/>
<organism evidence="2 3">
    <name type="scientific">Limulus polyphemus</name>
    <name type="common">Atlantic horseshoe crab</name>
    <dbReference type="NCBI Taxonomy" id="6850"/>
    <lineage>
        <taxon>Eukaryota</taxon>
        <taxon>Metazoa</taxon>
        <taxon>Ecdysozoa</taxon>
        <taxon>Arthropoda</taxon>
        <taxon>Chelicerata</taxon>
        <taxon>Merostomata</taxon>
        <taxon>Xiphosura</taxon>
        <taxon>Limulidae</taxon>
        <taxon>Limulus</taxon>
    </lineage>
</organism>
<dbReference type="GeneID" id="111087451"/>
<evidence type="ECO:0000313" key="3">
    <source>
        <dbReference type="RefSeq" id="XP_022249810.1"/>
    </source>
</evidence>
<feature type="signal peptide" evidence="1">
    <location>
        <begin position="1"/>
        <end position="17"/>
    </location>
</feature>
<name>A0ABM1T1Q4_LIMPO</name>
<keyword evidence="1" id="KW-0732">Signal</keyword>
<feature type="chain" id="PRO_5046175195" evidence="1">
    <location>
        <begin position="18"/>
        <end position="171"/>
    </location>
</feature>
<protein>
    <submittedName>
        <fullName evidence="3">Uncharacterized protein LOC111087451</fullName>
    </submittedName>
</protein>
<gene>
    <name evidence="3" type="primary">LOC111087451</name>
</gene>
<sequence length="171" mass="19798">MIFTTTVLLLIIRDAQSILNSPLPCIICLECNNSRDSLTLSSRKKKRGLWCCYASITRFYELDSCRKVDHPCCDCEISIRIQFSEKQGNQQGTPQRRVKPNPFFFTISDPHEMKSIKIGEDLPYRQRGRRLQSPIAMGQPPKETVLEEVFKKEKVDVEAKPWSHVRLVRVT</sequence>
<accession>A0ABM1T1Q4</accession>
<dbReference type="RefSeq" id="XP_022249810.1">
    <property type="nucleotide sequence ID" value="XM_022394102.1"/>
</dbReference>
<evidence type="ECO:0000313" key="2">
    <source>
        <dbReference type="Proteomes" id="UP000694941"/>
    </source>
</evidence>